<gene>
    <name evidence="1" type="ORF">PRUPE_4G274200</name>
</gene>
<accession>A0A251PV26</accession>
<name>A0A251PV26_PRUPE</name>
<dbReference type="Gramene" id="ONI14305">
    <property type="protein sequence ID" value="ONI14305"/>
    <property type="gene ID" value="PRUPE_4G274200"/>
</dbReference>
<organism evidence="1 2">
    <name type="scientific">Prunus persica</name>
    <name type="common">Peach</name>
    <name type="synonym">Amygdalus persica</name>
    <dbReference type="NCBI Taxonomy" id="3760"/>
    <lineage>
        <taxon>Eukaryota</taxon>
        <taxon>Viridiplantae</taxon>
        <taxon>Streptophyta</taxon>
        <taxon>Embryophyta</taxon>
        <taxon>Tracheophyta</taxon>
        <taxon>Spermatophyta</taxon>
        <taxon>Magnoliopsida</taxon>
        <taxon>eudicotyledons</taxon>
        <taxon>Gunneridae</taxon>
        <taxon>Pentapetalae</taxon>
        <taxon>rosids</taxon>
        <taxon>fabids</taxon>
        <taxon>Rosales</taxon>
        <taxon>Rosaceae</taxon>
        <taxon>Amygdaloideae</taxon>
        <taxon>Amygdaleae</taxon>
        <taxon>Prunus</taxon>
    </lineage>
</organism>
<sequence>MFVSWHDGHISVFPQRPHLSIVGFSLSLEISIHFLTPSLSLSCLSFLREPCQRSPSLLCRATLPVFPLSSPCFFLCVVDLVLATQALYLCSTCVLLPS</sequence>
<reference evidence="1 2" key="1">
    <citation type="journal article" date="2013" name="Nat. Genet.">
        <title>The high-quality draft genome of peach (Prunus persica) identifies unique patterns of genetic diversity, domestication and genome evolution.</title>
        <authorList>
            <consortium name="International Peach Genome Initiative"/>
            <person name="Verde I."/>
            <person name="Abbott A.G."/>
            <person name="Scalabrin S."/>
            <person name="Jung S."/>
            <person name="Shu S."/>
            <person name="Marroni F."/>
            <person name="Zhebentyayeva T."/>
            <person name="Dettori M.T."/>
            <person name="Grimwood J."/>
            <person name="Cattonaro F."/>
            <person name="Zuccolo A."/>
            <person name="Rossini L."/>
            <person name="Jenkins J."/>
            <person name="Vendramin E."/>
            <person name="Meisel L.A."/>
            <person name="Decroocq V."/>
            <person name="Sosinski B."/>
            <person name="Prochnik S."/>
            <person name="Mitros T."/>
            <person name="Policriti A."/>
            <person name="Cipriani G."/>
            <person name="Dondini L."/>
            <person name="Ficklin S."/>
            <person name="Goodstein D.M."/>
            <person name="Xuan P."/>
            <person name="Del Fabbro C."/>
            <person name="Aramini V."/>
            <person name="Copetti D."/>
            <person name="Gonzalez S."/>
            <person name="Horner D.S."/>
            <person name="Falchi R."/>
            <person name="Lucas S."/>
            <person name="Mica E."/>
            <person name="Maldonado J."/>
            <person name="Lazzari B."/>
            <person name="Bielenberg D."/>
            <person name="Pirona R."/>
            <person name="Miculan M."/>
            <person name="Barakat A."/>
            <person name="Testolin R."/>
            <person name="Stella A."/>
            <person name="Tartarini S."/>
            <person name="Tonutti P."/>
            <person name="Arus P."/>
            <person name="Orellana A."/>
            <person name="Wells C."/>
            <person name="Main D."/>
            <person name="Vizzotto G."/>
            <person name="Silva H."/>
            <person name="Salamini F."/>
            <person name="Schmutz J."/>
            <person name="Morgante M."/>
            <person name="Rokhsar D.S."/>
        </authorList>
    </citation>
    <scope>NUCLEOTIDE SEQUENCE [LARGE SCALE GENOMIC DNA]</scope>
    <source>
        <strain evidence="2">cv. Nemared</strain>
    </source>
</reference>
<proteinExistence type="predicted"/>
<keyword evidence="2" id="KW-1185">Reference proteome</keyword>
<dbReference type="Proteomes" id="UP000006882">
    <property type="component" value="Chromosome G4"/>
</dbReference>
<dbReference type="EMBL" id="CM007654">
    <property type="protein sequence ID" value="ONI14305.1"/>
    <property type="molecule type" value="Genomic_DNA"/>
</dbReference>
<evidence type="ECO:0000313" key="1">
    <source>
        <dbReference type="EMBL" id="ONI14305.1"/>
    </source>
</evidence>
<dbReference type="AlphaFoldDB" id="A0A251PV26"/>
<evidence type="ECO:0000313" key="2">
    <source>
        <dbReference type="Proteomes" id="UP000006882"/>
    </source>
</evidence>
<protein>
    <submittedName>
        <fullName evidence="1">Uncharacterized protein</fullName>
    </submittedName>
</protein>